<evidence type="ECO:0000256" key="3">
    <source>
        <dbReference type="PROSITE-ProRule" id="PRU00023"/>
    </source>
</evidence>
<dbReference type="SUPFAM" id="SSF52540">
    <property type="entry name" value="P-loop containing nucleoside triphosphate hydrolases"/>
    <property type="match status" value="2"/>
</dbReference>
<dbReference type="OrthoDB" id="6103986at2759"/>
<dbReference type="InterPro" id="IPR007502">
    <property type="entry name" value="Helicase-assoc_dom"/>
</dbReference>
<dbReference type="Gene3D" id="1.25.40.20">
    <property type="entry name" value="Ankyrin repeat-containing domain"/>
    <property type="match status" value="1"/>
</dbReference>
<dbReference type="InterPro" id="IPR027417">
    <property type="entry name" value="P-loop_NTPase"/>
</dbReference>
<dbReference type="PANTHER" id="PTHR18934">
    <property type="entry name" value="ATP-DEPENDENT RNA HELICASE"/>
    <property type="match status" value="1"/>
</dbReference>
<dbReference type="GO" id="GO:0005524">
    <property type="term" value="F:ATP binding"/>
    <property type="evidence" value="ECO:0007669"/>
    <property type="project" value="UniProtKB-KW"/>
</dbReference>
<evidence type="ECO:0000256" key="1">
    <source>
        <dbReference type="ARBA" id="ARBA00022741"/>
    </source>
</evidence>
<dbReference type="PROSITE" id="PS50088">
    <property type="entry name" value="ANK_REPEAT"/>
    <property type="match status" value="1"/>
</dbReference>
<evidence type="ECO:0000313" key="5">
    <source>
        <dbReference type="EMBL" id="SPP73148.1"/>
    </source>
</evidence>
<reference evidence="6" key="1">
    <citation type="submission" date="2018-01" db="EMBL/GenBank/DDBJ databases">
        <authorList>
            <person name="Alioto T."/>
            <person name="Alioto T."/>
        </authorList>
    </citation>
    <scope>NUCLEOTIDE SEQUENCE [LARGE SCALE GENOMIC DNA]</scope>
</reference>
<sequence length="1213" mass="139869">MNEIIQDKFIPQQLLYFVAGRRCCQEFPCTFRSTEHDIFQQYARSLGLLTQRMFSNGEMIKVFKRTCRHYLEEPKIMTFSPATAINILTMLGRTTNLGKDELRLSSDFIPQRACVAEIMVPHLPFPTIKPPTQRIKDDTQRNLLKQFPGYSFMDTVMQMLYKQRVVVFSADLSWDKSVYMPLLIFEDCEAKKTNAKIICIEKENVLALHNSKRLAHYFAEDLGETVGIQLPHSSNISSETHIICSTAQYVLRSLTKQKCLNISHFIVNDVDLHDPYIDVLLSELRIALTQHQNLRVVLLCQMADARKFTEFFEEGTEFIPKEGAPKTAPSISYLGDIHSRISVAGIHKGQDIYKETPEVYRTKTPRNEQMDKCLEAYEEFGSDLSIRPFLYAVNYDLVPVNYRHSTTGKTAVIIAAQHNNPSHLRVLLYMGADPYVADEQLQNAITVAASMEKNECIDILNSFSLRGNAIKSAKPEFVDYDLIIDLFYLLRTKPEYPSGNILVILPTYYHIVKLNYMLLSHYMCGKLQEFSIFLLHENMGVEYIDELVNARQDTDKVVLATDIVESLPLQVSFKYVIDTACKQYFVYNCSNYCAEHRYEWVAKDCLLRRESLLDGAASDTQCFRLLSKTTFNMLTESSPAQLQRIQLDKICLTVKALSPHKIISEYLGQTISPPPVINVHHAVQLLKKIEALNEVEELTWLGCRLLDIPVPCQLGRMLIYGILLQCIDPVLTIVTSLSTADPLSIPFTEDIDSLWDRFTIYIQNLIKNERGRLADNQFSDHFIFLRLFQDWQNSQKSKMPILYFTNEYDFILNGLMEQLSFIRSNIVSSLRAANLIHFRGTMTMKNLNVLSGNWHVVKAALTGGMYPNICVLDVNKSCLKSAYSERMHLHPNTVLRDFLEPFSSSALNFRSPWVVCTKQRNYILYATMVLPMAVAMFAGPSRIRNSQISPSQNDNVNIYIDEWLWMVMPKTVAELVIKTRQCFYDGYHEFLKHCSDQDKWNADSLLMVNQGLINETLAKVFENEDLAVGFSKTPNIHYHPIVKLPTTYLLTVNRHFSWNQEIEDSKDILVKRPLSSYFDVHSHFIERQFFVLHTKETCEDFYKSSSTPFIESVLGKFARPIESPNRHIFVILYKKNEDEMLSISRAKTINGVFTLKEYFRNVIPVYEIIEACRSISVSMPNFDGRLICSLIDKRVGNLIMDLFAFRHHWIHKR</sequence>
<dbReference type="EMBL" id="OUUW01000001">
    <property type="protein sequence ID" value="SPP73148.1"/>
    <property type="molecule type" value="Genomic_DNA"/>
</dbReference>
<dbReference type="InterPro" id="IPR036770">
    <property type="entry name" value="Ankyrin_rpt-contain_sf"/>
</dbReference>
<proteinExistence type="predicted"/>
<accession>A0A3B0JPR0</accession>
<dbReference type="InterPro" id="IPR002110">
    <property type="entry name" value="Ankyrin_rpt"/>
</dbReference>
<dbReference type="InterPro" id="IPR048333">
    <property type="entry name" value="HA2_WH"/>
</dbReference>
<dbReference type="InterPro" id="IPR011709">
    <property type="entry name" value="DEAD-box_helicase_OB_fold"/>
</dbReference>
<evidence type="ECO:0000256" key="2">
    <source>
        <dbReference type="ARBA" id="ARBA00022840"/>
    </source>
</evidence>
<evidence type="ECO:0000259" key="4">
    <source>
        <dbReference type="SMART" id="SM00847"/>
    </source>
</evidence>
<dbReference type="Gene3D" id="1.20.120.1080">
    <property type="match status" value="1"/>
</dbReference>
<evidence type="ECO:0000313" key="6">
    <source>
        <dbReference type="Proteomes" id="UP000268350"/>
    </source>
</evidence>
<organism evidence="5 6">
    <name type="scientific">Drosophila guanche</name>
    <name type="common">Fruit fly</name>
    <dbReference type="NCBI Taxonomy" id="7266"/>
    <lineage>
        <taxon>Eukaryota</taxon>
        <taxon>Metazoa</taxon>
        <taxon>Ecdysozoa</taxon>
        <taxon>Arthropoda</taxon>
        <taxon>Hexapoda</taxon>
        <taxon>Insecta</taxon>
        <taxon>Pterygota</taxon>
        <taxon>Neoptera</taxon>
        <taxon>Endopterygota</taxon>
        <taxon>Diptera</taxon>
        <taxon>Brachycera</taxon>
        <taxon>Muscomorpha</taxon>
        <taxon>Ephydroidea</taxon>
        <taxon>Drosophilidae</taxon>
        <taxon>Drosophila</taxon>
        <taxon>Sophophora</taxon>
    </lineage>
</organism>
<name>A0A3B0JPR0_DROGU</name>
<dbReference type="OMA" id="DIDHLWD"/>
<gene>
    <name evidence="5" type="ORF">DGUA_6G000571</name>
</gene>
<keyword evidence="2" id="KW-0067">ATP-binding</keyword>
<dbReference type="Pfam" id="PF04408">
    <property type="entry name" value="WHD_HA2"/>
    <property type="match status" value="1"/>
</dbReference>
<dbReference type="Gene3D" id="3.40.50.300">
    <property type="entry name" value="P-loop containing nucleotide triphosphate hydrolases"/>
    <property type="match status" value="2"/>
</dbReference>
<dbReference type="STRING" id="7266.A0A3B0JPR0"/>
<keyword evidence="1" id="KW-0547">Nucleotide-binding</keyword>
<dbReference type="AlphaFoldDB" id="A0A3B0JPR0"/>
<dbReference type="SMART" id="SM00847">
    <property type="entry name" value="HA2"/>
    <property type="match status" value="1"/>
</dbReference>
<dbReference type="Proteomes" id="UP000268350">
    <property type="component" value="Unassembled WGS sequence"/>
</dbReference>
<dbReference type="PANTHER" id="PTHR18934:SF213">
    <property type="entry name" value="3'-5' RNA HELICASE YTHDC2"/>
    <property type="match status" value="1"/>
</dbReference>
<feature type="repeat" description="ANK" evidence="3">
    <location>
        <begin position="407"/>
        <end position="439"/>
    </location>
</feature>
<dbReference type="Pfam" id="PF07717">
    <property type="entry name" value="OB_NTP_bind"/>
    <property type="match status" value="1"/>
</dbReference>
<keyword evidence="3" id="KW-0040">ANK repeat</keyword>
<dbReference type="SUPFAM" id="SSF48403">
    <property type="entry name" value="Ankyrin repeat"/>
    <property type="match status" value="1"/>
</dbReference>
<dbReference type="GO" id="GO:0003723">
    <property type="term" value="F:RNA binding"/>
    <property type="evidence" value="ECO:0007669"/>
    <property type="project" value="TreeGrafter"/>
</dbReference>
<protein>
    <submittedName>
        <fullName evidence="5">Blast:Benign gonial cell neoplasm protein</fullName>
    </submittedName>
</protein>
<dbReference type="Pfam" id="PF21010">
    <property type="entry name" value="HA2_C"/>
    <property type="match status" value="1"/>
</dbReference>
<feature type="domain" description="Helicase-associated" evidence="4">
    <location>
        <begin position="681"/>
        <end position="785"/>
    </location>
</feature>
<keyword evidence="6" id="KW-1185">Reference proteome</keyword>